<dbReference type="PROSITE" id="PS51012">
    <property type="entry name" value="ABC_TM2"/>
    <property type="match status" value="1"/>
</dbReference>
<reference evidence="14" key="1">
    <citation type="submission" date="2016-10" db="EMBL/GenBank/DDBJ databases">
        <authorList>
            <person name="Varghese N."/>
            <person name="Submissions S."/>
        </authorList>
    </citation>
    <scope>NUCLEOTIDE SEQUENCE [LARGE SCALE GENOMIC DNA]</scope>
    <source>
        <strain evidence="14">DSM 26921</strain>
    </source>
</reference>
<comment type="similarity">
    <text evidence="2 11">Belongs to the ABC-2 integral membrane protein family.</text>
</comment>
<gene>
    <name evidence="13" type="ORF">SAMN04488002_3695</name>
</gene>
<feature type="transmembrane region" description="Helical" evidence="11">
    <location>
        <begin position="221"/>
        <end position="242"/>
    </location>
</feature>
<protein>
    <recommendedName>
        <fullName evidence="11">Transport permease protein</fullName>
    </recommendedName>
</protein>
<accession>A0A1I6ICL4</accession>
<dbReference type="InterPro" id="IPR013525">
    <property type="entry name" value="ABC2_TM"/>
</dbReference>
<dbReference type="InterPro" id="IPR047817">
    <property type="entry name" value="ABC2_TM_bact-type"/>
</dbReference>
<dbReference type="GO" id="GO:0140359">
    <property type="term" value="F:ABC-type transporter activity"/>
    <property type="evidence" value="ECO:0007669"/>
    <property type="project" value="InterPro"/>
</dbReference>
<keyword evidence="9" id="KW-0625">Polysaccharide transport</keyword>
<evidence type="ECO:0000256" key="6">
    <source>
        <dbReference type="ARBA" id="ARBA00022692"/>
    </source>
</evidence>
<evidence type="ECO:0000256" key="2">
    <source>
        <dbReference type="ARBA" id="ARBA00007783"/>
    </source>
</evidence>
<feature type="transmembrane region" description="Helical" evidence="11">
    <location>
        <begin position="136"/>
        <end position="161"/>
    </location>
</feature>
<evidence type="ECO:0000256" key="5">
    <source>
        <dbReference type="ARBA" id="ARBA00022597"/>
    </source>
</evidence>
<dbReference type="RefSeq" id="WP_090220557.1">
    <property type="nucleotide sequence ID" value="NZ_FOYO01000002.1"/>
</dbReference>
<dbReference type="GO" id="GO:0043190">
    <property type="term" value="C:ATP-binding cassette (ABC) transporter complex"/>
    <property type="evidence" value="ECO:0007669"/>
    <property type="project" value="InterPro"/>
</dbReference>
<keyword evidence="5" id="KW-0762">Sugar transport</keyword>
<dbReference type="Proteomes" id="UP000199658">
    <property type="component" value="Unassembled WGS sequence"/>
</dbReference>
<evidence type="ECO:0000256" key="7">
    <source>
        <dbReference type="ARBA" id="ARBA00022903"/>
    </source>
</evidence>
<sequence length="252" mass="27902">MPFRPVATLMLREIATTHGRSLGGYGWIILEPVAAVSLLSLVFSLFFKNPPLGNSFAMFYASGYLAFATYSDVAQKTALSLRYSRPLLAYPVVNWLDAVLARFALAMLTHTLIWMVVVSGITLVEGLPLNLDPITLAASLVLAALLGLAIGAMNIVLFEFFPVWERVWAIINRPLFMLSGVLFLPDQLPQPYKDWLWYNPIVHVIAVARDGIYRHYSFDPQGVACVIGLALILMVLGIVFLARHARGRILNG</sequence>
<keyword evidence="4 11" id="KW-1003">Cell membrane</keyword>
<keyword evidence="10 11" id="KW-0472">Membrane</keyword>
<evidence type="ECO:0000313" key="13">
    <source>
        <dbReference type="EMBL" id="SFR64507.1"/>
    </source>
</evidence>
<evidence type="ECO:0000256" key="8">
    <source>
        <dbReference type="ARBA" id="ARBA00022989"/>
    </source>
</evidence>
<dbReference type="PANTHER" id="PTHR30413">
    <property type="entry name" value="INNER MEMBRANE TRANSPORT PERMEASE"/>
    <property type="match status" value="1"/>
</dbReference>
<evidence type="ECO:0000313" key="14">
    <source>
        <dbReference type="Proteomes" id="UP000199658"/>
    </source>
</evidence>
<organism evidence="13 14">
    <name type="scientific">Litoreibacter janthinus</name>
    <dbReference type="NCBI Taxonomy" id="670154"/>
    <lineage>
        <taxon>Bacteria</taxon>
        <taxon>Pseudomonadati</taxon>
        <taxon>Pseudomonadota</taxon>
        <taxon>Alphaproteobacteria</taxon>
        <taxon>Rhodobacterales</taxon>
        <taxon>Roseobacteraceae</taxon>
        <taxon>Litoreibacter</taxon>
    </lineage>
</organism>
<dbReference type="GO" id="GO:0015774">
    <property type="term" value="P:polysaccharide transport"/>
    <property type="evidence" value="ECO:0007669"/>
    <property type="project" value="UniProtKB-KW"/>
</dbReference>
<evidence type="ECO:0000256" key="11">
    <source>
        <dbReference type="RuleBase" id="RU361157"/>
    </source>
</evidence>
<keyword evidence="8 11" id="KW-1133">Transmembrane helix</keyword>
<dbReference type="PANTHER" id="PTHR30413:SF10">
    <property type="entry name" value="CAPSULE POLYSACCHARIDE EXPORT INNER-MEMBRANE PROTEIN CTRC"/>
    <property type="match status" value="1"/>
</dbReference>
<dbReference type="GO" id="GO:0015920">
    <property type="term" value="P:lipopolysaccharide transport"/>
    <property type="evidence" value="ECO:0007669"/>
    <property type="project" value="TreeGrafter"/>
</dbReference>
<dbReference type="PRINTS" id="PR00164">
    <property type="entry name" value="ABC2TRNSPORT"/>
</dbReference>
<dbReference type="OrthoDB" id="8479094at2"/>
<evidence type="ECO:0000259" key="12">
    <source>
        <dbReference type="PROSITE" id="PS51012"/>
    </source>
</evidence>
<evidence type="ECO:0000256" key="3">
    <source>
        <dbReference type="ARBA" id="ARBA00022448"/>
    </source>
</evidence>
<feature type="domain" description="ABC transmembrane type-2" evidence="12">
    <location>
        <begin position="23"/>
        <end position="244"/>
    </location>
</feature>
<evidence type="ECO:0000256" key="10">
    <source>
        <dbReference type="ARBA" id="ARBA00023136"/>
    </source>
</evidence>
<evidence type="ECO:0000256" key="1">
    <source>
        <dbReference type="ARBA" id="ARBA00004651"/>
    </source>
</evidence>
<dbReference type="Pfam" id="PF01061">
    <property type="entry name" value="ABC2_membrane"/>
    <property type="match status" value="1"/>
</dbReference>
<comment type="caution">
    <text evidence="11">Lacks conserved residue(s) required for the propagation of feature annotation.</text>
</comment>
<evidence type="ECO:0000256" key="4">
    <source>
        <dbReference type="ARBA" id="ARBA00022475"/>
    </source>
</evidence>
<keyword evidence="3 11" id="KW-0813">Transport</keyword>
<keyword evidence="7" id="KW-0972">Capsule biogenesis/degradation</keyword>
<feature type="transmembrane region" description="Helical" evidence="11">
    <location>
        <begin position="99"/>
        <end position="124"/>
    </location>
</feature>
<feature type="transmembrane region" description="Helical" evidence="11">
    <location>
        <begin position="25"/>
        <end position="47"/>
    </location>
</feature>
<feature type="transmembrane region" description="Helical" evidence="11">
    <location>
        <begin position="59"/>
        <end position="79"/>
    </location>
</feature>
<dbReference type="InterPro" id="IPR000412">
    <property type="entry name" value="ABC_2_transport"/>
</dbReference>
<dbReference type="STRING" id="670154.SAMN04488002_3695"/>
<comment type="subcellular location">
    <subcellularLocation>
        <location evidence="11">Cell inner membrane</location>
        <topology evidence="11">Multi-pass membrane protein</topology>
    </subcellularLocation>
    <subcellularLocation>
        <location evidence="1">Cell membrane</location>
        <topology evidence="1">Multi-pass membrane protein</topology>
    </subcellularLocation>
</comment>
<proteinExistence type="inferred from homology"/>
<name>A0A1I6ICL4_9RHOB</name>
<dbReference type="EMBL" id="FOYO01000002">
    <property type="protein sequence ID" value="SFR64507.1"/>
    <property type="molecule type" value="Genomic_DNA"/>
</dbReference>
<dbReference type="AlphaFoldDB" id="A0A1I6ICL4"/>
<keyword evidence="6 11" id="KW-0812">Transmembrane</keyword>
<evidence type="ECO:0000256" key="9">
    <source>
        <dbReference type="ARBA" id="ARBA00023047"/>
    </source>
</evidence>
<keyword evidence="14" id="KW-1185">Reference proteome</keyword>